<keyword evidence="3" id="KW-1185">Reference proteome</keyword>
<feature type="region of interest" description="Disordered" evidence="1">
    <location>
        <begin position="194"/>
        <end position="217"/>
    </location>
</feature>
<proteinExistence type="predicted"/>
<evidence type="ECO:0000313" key="3">
    <source>
        <dbReference type="Proteomes" id="UP001066276"/>
    </source>
</evidence>
<feature type="region of interest" description="Disordered" evidence="1">
    <location>
        <begin position="76"/>
        <end position="110"/>
    </location>
</feature>
<comment type="caution">
    <text evidence="2">The sequence shown here is derived from an EMBL/GenBank/DDBJ whole genome shotgun (WGS) entry which is preliminary data.</text>
</comment>
<gene>
    <name evidence="2" type="ORF">NDU88_004694</name>
</gene>
<evidence type="ECO:0000256" key="1">
    <source>
        <dbReference type="SAM" id="MobiDB-lite"/>
    </source>
</evidence>
<sequence length="217" mass="24616">MQSHARKCWEEDNWCELACTSKMKESHLFCGERERQAAVVTDTFVAGTAWADRARGVGELVRPLLEVGCVRDPTGKGGVGWSTPSNEAARDHWGLNPGVRRNPEARTPEGCAARPSRAWCRKIRGGRWRRRLRTGQWSGWPETWQRCRPSSECGQNGARDPLGLSLGMRRSLEARAPRRDPAGCVARLPRAGCERRQRGRQRLRTGQRCSWPEMQQR</sequence>
<dbReference type="Proteomes" id="UP001066276">
    <property type="component" value="Chromosome 7"/>
</dbReference>
<organism evidence="2 3">
    <name type="scientific">Pleurodeles waltl</name>
    <name type="common">Iberian ribbed newt</name>
    <dbReference type="NCBI Taxonomy" id="8319"/>
    <lineage>
        <taxon>Eukaryota</taxon>
        <taxon>Metazoa</taxon>
        <taxon>Chordata</taxon>
        <taxon>Craniata</taxon>
        <taxon>Vertebrata</taxon>
        <taxon>Euteleostomi</taxon>
        <taxon>Amphibia</taxon>
        <taxon>Batrachia</taxon>
        <taxon>Caudata</taxon>
        <taxon>Salamandroidea</taxon>
        <taxon>Salamandridae</taxon>
        <taxon>Pleurodelinae</taxon>
        <taxon>Pleurodeles</taxon>
    </lineage>
</organism>
<reference evidence="2" key="1">
    <citation type="journal article" date="2022" name="bioRxiv">
        <title>Sequencing and chromosome-scale assembly of the giantPleurodeles waltlgenome.</title>
        <authorList>
            <person name="Brown T."/>
            <person name="Elewa A."/>
            <person name="Iarovenko S."/>
            <person name="Subramanian E."/>
            <person name="Araus A.J."/>
            <person name="Petzold A."/>
            <person name="Susuki M."/>
            <person name="Suzuki K.-i.T."/>
            <person name="Hayashi T."/>
            <person name="Toyoda A."/>
            <person name="Oliveira C."/>
            <person name="Osipova E."/>
            <person name="Leigh N.D."/>
            <person name="Simon A."/>
            <person name="Yun M.H."/>
        </authorList>
    </citation>
    <scope>NUCLEOTIDE SEQUENCE</scope>
    <source>
        <strain evidence="2">20211129_DDA</strain>
        <tissue evidence="2">Liver</tissue>
    </source>
</reference>
<evidence type="ECO:0000313" key="2">
    <source>
        <dbReference type="EMBL" id="KAJ1126286.1"/>
    </source>
</evidence>
<dbReference type="AlphaFoldDB" id="A0AAV7PDK0"/>
<name>A0AAV7PDK0_PLEWA</name>
<dbReference type="EMBL" id="JANPWB010000011">
    <property type="protein sequence ID" value="KAJ1126286.1"/>
    <property type="molecule type" value="Genomic_DNA"/>
</dbReference>
<accession>A0AAV7PDK0</accession>
<protein>
    <submittedName>
        <fullName evidence="2">Uncharacterized protein</fullName>
    </submittedName>
</protein>